<sequence>MIGRDNPGAAIWADVPATDDPDNKGNHPAVTNILYLGGNVKSREFELTSLAAMTPKDLDDIAY</sequence>
<comment type="caution">
    <text evidence="2">The sequence shown here is derived from an EMBL/GenBank/DDBJ whole genome shotgun (WGS) entry which is preliminary data.</text>
</comment>
<dbReference type="AlphaFoldDB" id="A0A645D0S8"/>
<proteinExistence type="predicted"/>
<reference evidence="2" key="1">
    <citation type="submission" date="2019-08" db="EMBL/GenBank/DDBJ databases">
        <authorList>
            <person name="Kucharzyk K."/>
            <person name="Murdoch R.W."/>
            <person name="Higgins S."/>
            <person name="Loffler F."/>
        </authorList>
    </citation>
    <scope>NUCLEOTIDE SEQUENCE</scope>
</reference>
<evidence type="ECO:0000313" key="2">
    <source>
        <dbReference type="EMBL" id="MPM82715.1"/>
    </source>
</evidence>
<feature type="region of interest" description="Disordered" evidence="1">
    <location>
        <begin position="1"/>
        <end position="25"/>
    </location>
</feature>
<organism evidence="2">
    <name type="scientific">bioreactor metagenome</name>
    <dbReference type="NCBI Taxonomy" id="1076179"/>
    <lineage>
        <taxon>unclassified sequences</taxon>
        <taxon>metagenomes</taxon>
        <taxon>ecological metagenomes</taxon>
    </lineage>
</organism>
<gene>
    <name evidence="2" type="ORF">SDC9_129777</name>
</gene>
<protein>
    <submittedName>
        <fullName evidence="2">Uncharacterized protein</fullName>
    </submittedName>
</protein>
<dbReference type="EMBL" id="VSSQ01031710">
    <property type="protein sequence ID" value="MPM82715.1"/>
    <property type="molecule type" value="Genomic_DNA"/>
</dbReference>
<name>A0A645D0S8_9ZZZZ</name>
<evidence type="ECO:0000256" key="1">
    <source>
        <dbReference type="SAM" id="MobiDB-lite"/>
    </source>
</evidence>
<accession>A0A645D0S8</accession>